<dbReference type="HOGENOM" id="CLU_2064920_0_0_1"/>
<proteinExistence type="evidence at transcript level"/>
<organism evidence="3">
    <name type="scientific">Zea mays</name>
    <name type="common">Maize</name>
    <dbReference type="NCBI Taxonomy" id="4577"/>
    <lineage>
        <taxon>Eukaryota</taxon>
        <taxon>Viridiplantae</taxon>
        <taxon>Streptophyta</taxon>
        <taxon>Embryophyta</taxon>
        <taxon>Tracheophyta</taxon>
        <taxon>Spermatophyta</taxon>
        <taxon>Magnoliopsida</taxon>
        <taxon>Liliopsida</taxon>
        <taxon>Poales</taxon>
        <taxon>Poaceae</taxon>
        <taxon>PACMAD clade</taxon>
        <taxon>Panicoideae</taxon>
        <taxon>Andropogonodae</taxon>
        <taxon>Andropogoneae</taxon>
        <taxon>Tripsacinae</taxon>
        <taxon>Zea</taxon>
    </lineage>
</organism>
<feature type="transmembrane region" description="Helical" evidence="2">
    <location>
        <begin position="32"/>
        <end position="54"/>
    </location>
</feature>
<reference evidence="3" key="1">
    <citation type="journal article" date="2009" name="PLoS Genet.">
        <title>Sequencing, mapping, and analysis of 27,455 maize full-length cDNAs.</title>
        <authorList>
            <person name="Soderlund C."/>
            <person name="Descour A."/>
            <person name="Kudrna D."/>
            <person name="Bomhoff M."/>
            <person name="Boyd L."/>
            <person name="Currie J."/>
            <person name="Angelova A."/>
            <person name="Collura K."/>
            <person name="Wissotski M."/>
            <person name="Ashley E."/>
            <person name="Morrow D."/>
            <person name="Fernandes J."/>
            <person name="Walbot V."/>
            <person name="Yu Y."/>
        </authorList>
    </citation>
    <scope>NUCLEOTIDE SEQUENCE</scope>
    <source>
        <strain evidence="3">B73</strain>
    </source>
</reference>
<dbReference type="ExpressionAtlas" id="B4FMR5">
    <property type="expression patterns" value="baseline and differential"/>
</dbReference>
<evidence type="ECO:0000313" key="3">
    <source>
        <dbReference type="EMBL" id="ACF83408.1"/>
    </source>
</evidence>
<keyword evidence="2" id="KW-0812">Transmembrane</keyword>
<accession>B4FMR5</accession>
<keyword evidence="2" id="KW-1133">Transmembrane helix</keyword>
<evidence type="ECO:0000256" key="2">
    <source>
        <dbReference type="SAM" id="Phobius"/>
    </source>
</evidence>
<keyword evidence="2" id="KW-0472">Membrane</keyword>
<feature type="compositionally biased region" description="Low complexity" evidence="1">
    <location>
        <begin position="75"/>
        <end position="85"/>
    </location>
</feature>
<dbReference type="AlphaFoldDB" id="B4FMR5"/>
<feature type="region of interest" description="Disordered" evidence="1">
    <location>
        <begin position="59"/>
        <end position="85"/>
    </location>
</feature>
<protein>
    <submittedName>
        <fullName evidence="3">Uncharacterized protein</fullName>
    </submittedName>
</protein>
<sequence>MAYVDHAFSISDEDDLVGGAMGGPRGAPVKEIAFAAALLAFGALGTIGGLLMAVNRVGGDRAHGESDNPNPPPSVCSSAASTSTSPLSSRCEQLEFPSCVHLIESARFYQISAGFLAAR</sequence>
<dbReference type="EMBL" id="BT038403">
    <property type="protein sequence ID" value="ACF83408.1"/>
    <property type="molecule type" value="mRNA"/>
</dbReference>
<evidence type="ECO:0000256" key="1">
    <source>
        <dbReference type="SAM" id="MobiDB-lite"/>
    </source>
</evidence>
<name>B4FMR5_MAIZE</name>